<dbReference type="PANTHER" id="PTHR32251">
    <property type="entry name" value="3-OXO-5-ALPHA-STEROID 4-DEHYDROGENASE"/>
    <property type="match status" value="1"/>
</dbReference>
<evidence type="ECO:0000313" key="4">
    <source>
        <dbReference type="EMBL" id="KAL3768678.1"/>
    </source>
</evidence>
<feature type="transmembrane region" description="Helical" evidence="2">
    <location>
        <begin position="348"/>
        <end position="367"/>
    </location>
</feature>
<feature type="transmembrane region" description="Helical" evidence="2">
    <location>
        <begin position="103"/>
        <end position="124"/>
    </location>
</feature>
<dbReference type="Gene3D" id="1.20.120.1630">
    <property type="match status" value="1"/>
</dbReference>
<gene>
    <name evidence="4" type="ORF">ACHAWU_006779</name>
</gene>
<dbReference type="AlphaFoldDB" id="A0ABD3MXM2"/>
<protein>
    <recommendedName>
        <fullName evidence="6">Steroid 5-alpha reductase C-terminal domain-containing protein</fullName>
    </recommendedName>
</protein>
<evidence type="ECO:0000256" key="3">
    <source>
        <dbReference type="SAM" id="SignalP"/>
    </source>
</evidence>
<feature type="transmembrane region" description="Helical" evidence="2">
    <location>
        <begin position="228"/>
        <end position="248"/>
    </location>
</feature>
<dbReference type="InterPro" id="IPR010721">
    <property type="entry name" value="UstE-like"/>
</dbReference>
<feature type="signal peptide" evidence="3">
    <location>
        <begin position="1"/>
        <end position="29"/>
    </location>
</feature>
<feature type="transmembrane region" description="Helical" evidence="2">
    <location>
        <begin position="268"/>
        <end position="287"/>
    </location>
</feature>
<evidence type="ECO:0000313" key="5">
    <source>
        <dbReference type="Proteomes" id="UP001530293"/>
    </source>
</evidence>
<organism evidence="4 5">
    <name type="scientific">Discostella pseudostelligera</name>
    <dbReference type="NCBI Taxonomy" id="259834"/>
    <lineage>
        <taxon>Eukaryota</taxon>
        <taxon>Sar</taxon>
        <taxon>Stramenopiles</taxon>
        <taxon>Ochrophyta</taxon>
        <taxon>Bacillariophyta</taxon>
        <taxon>Coscinodiscophyceae</taxon>
        <taxon>Thalassiosirophycidae</taxon>
        <taxon>Stephanodiscales</taxon>
        <taxon>Stephanodiscaceae</taxon>
        <taxon>Discostella</taxon>
    </lineage>
</organism>
<sequence length="400" mass="43645">MKSKCSQLLPITVAALLLLSSFAAQSTSAFVSVQKQQQQHQHQHHRPNQQQQLSQRNNIHILNIRGGAIVNNNNNNMSSSTSLASAIHPLTSTLRQALTSGTAMHGIGALYAVSCLTVVPLTWYRTAYSFSVGYGLAIATMALALLGLFPVITITTAATTTTSTSFMTLAKKVAVAIAGADPSLIATITALLYGLRLSLFIYIRENTVESKRQQFEAMNKTPVLKRTPLAMGVSLLYAFMMSPVLFALRSASSSSTGTIIETGSMKHTIQWVSASVATFGMLLESIADQHKYQVKRQQNKAKQETKVFVGPTTWSYKLCRHPNYLGEILHWIGLFGVGSISLGKSPVAWVSSLLGLYGILNIMFGASSRLDKKQNEMYSGQSGYEEWKKKVTSSLIPFLK</sequence>
<dbReference type="Pfam" id="PF06966">
    <property type="entry name" value="DUF1295"/>
    <property type="match status" value="1"/>
</dbReference>
<dbReference type="PROSITE" id="PS50244">
    <property type="entry name" value="S5A_REDUCTASE"/>
    <property type="match status" value="1"/>
</dbReference>
<feature type="transmembrane region" description="Helical" evidence="2">
    <location>
        <begin position="324"/>
        <end position="342"/>
    </location>
</feature>
<feature type="chain" id="PRO_5044778061" description="Steroid 5-alpha reductase C-terminal domain-containing protein" evidence="3">
    <location>
        <begin position="30"/>
        <end position="400"/>
    </location>
</feature>
<keyword evidence="2" id="KW-0472">Membrane</keyword>
<keyword evidence="5" id="KW-1185">Reference proteome</keyword>
<feature type="region of interest" description="Disordered" evidence="1">
    <location>
        <begin position="34"/>
        <end position="54"/>
    </location>
</feature>
<name>A0ABD3MXM2_9STRA</name>
<keyword evidence="3" id="KW-0732">Signal</keyword>
<accession>A0ABD3MXM2</accession>
<dbReference type="PANTHER" id="PTHR32251:SF15">
    <property type="entry name" value="3-OXO-5-ALPHA-STEROID 4-DEHYDROGENASE (DUF1295)"/>
    <property type="match status" value="1"/>
</dbReference>
<dbReference type="EMBL" id="JALLBG020000062">
    <property type="protein sequence ID" value="KAL3768678.1"/>
    <property type="molecule type" value="Genomic_DNA"/>
</dbReference>
<feature type="transmembrane region" description="Helical" evidence="2">
    <location>
        <begin position="173"/>
        <end position="195"/>
    </location>
</feature>
<evidence type="ECO:0000256" key="1">
    <source>
        <dbReference type="SAM" id="MobiDB-lite"/>
    </source>
</evidence>
<proteinExistence type="predicted"/>
<keyword evidence="2" id="KW-0812">Transmembrane</keyword>
<comment type="caution">
    <text evidence="4">The sequence shown here is derived from an EMBL/GenBank/DDBJ whole genome shotgun (WGS) entry which is preliminary data.</text>
</comment>
<evidence type="ECO:0000256" key="2">
    <source>
        <dbReference type="SAM" id="Phobius"/>
    </source>
</evidence>
<reference evidence="4 5" key="1">
    <citation type="submission" date="2024-10" db="EMBL/GenBank/DDBJ databases">
        <title>Updated reference genomes for cyclostephanoid diatoms.</title>
        <authorList>
            <person name="Roberts W.R."/>
            <person name="Alverson A.J."/>
        </authorList>
    </citation>
    <scope>NUCLEOTIDE SEQUENCE [LARGE SCALE GENOMIC DNA]</scope>
    <source>
        <strain evidence="4 5">AJA232-27</strain>
    </source>
</reference>
<evidence type="ECO:0008006" key="6">
    <source>
        <dbReference type="Google" id="ProtNLM"/>
    </source>
</evidence>
<feature type="transmembrane region" description="Helical" evidence="2">
    <location>
        <begin position="131"/>
        <end position="153"/>
    </location>
</feature>
<dbReference type="Proteomes" id="UP001530293">
    <property type="component" value="Unassembled WGS sequence"/>
</dbReference>
<keyword evidence="2" id="KW-1133">Transmembrane helix</keyword>